<keyword evidence="3" id="KW-1185">Reference proteome</keyword>
<name>A0A4V5NWG7_9GAMM</name>
<dbReference type="Pfam" id="PF00581">
    <property type="entry name" value="Rhodanese"/>
    <property type="match status" value="1"/>
</dbReference>
<dbReference type="PROSITE" id="PS50206">
    <property type="entry name" value="RHODANESE_3"/>
    <property type="match status" value="1"/>
</dbReference>
<dbReference type="SUPFAM" id="SSF52821">
    <property type="entry name" value="Rhodanese/Cell cycle control phosphatase"/>
    <property type="match status" value="1"/>
</dbReference>
<dbReference type="EMBL" id="SWDB01000038">
    <property type="protein sequence ID" value="TKB43463.1"/>
    <property type="molecule type" value="Genomic_DNA"/>
</dbReference>
<dbReference type="InterPro" id="IPR036873">
    <property type="entry name" value="Rhodanese-like_dom_sf"/>
</dbReference>
<dbReference type="InterPro" id="IPR001763">
    <property type="entry name" value="Rhodanese-like_dom"/>
</dbReference>
<protein>
    <submittedName>
        <fullName evidence="2">Rhodanese-like domain-containing protein</fullName>
    </submittedName>
</protein>
<dbReference type="InterPro" id="IPR050229">
    <property type="entry name" value="GlpE_sulfurtransferase"/>
</dbReference>
<reference evidence="2 3" key="1">
    <citation type="submission" date="2019-04" db="EMBL/GenBank/DDBJ databases">
        <title>Thalassotalea guangxiensis sp. nov., isolated from sediment of the coastal wetland.</title>
        <authorList>
            <person name="Zheng S."/>
            <person name="Zhang D."/>
        </authorList>
    </citation>
    <scope>NUCLEOTIDE SEQUENCE [LARGE SCALE GENOMIC DNA]</scope>
    <source>
        <strain evidence="2 3">ZS-4</strain>
    </source>
</reference>
<accession>A0A4V5NWG7</accession>
<sequence>MLKTIPELVKQASANVRRITAQQAQQEMAEKNALFIDVREPAEHLKEAVSGSINIPRGVLEMQLLEREKDPKRPIYLHCATSGRATFAAEQLARVGYEDVTVISCKFSDICQAFN</sequence>
<dbReference type="PANTHER" id="PTHR43031:SF7">
    <property type="entry name" value="NITRIC OXIDE REDUCTASE FLRD-NAD(+) REDUCTASE"/>
    <property type="match status" value="1"/>
</dbReference>
<dbReference type="RefSeq" id="WP_136737091.1">
    <property type="nucleotide sequence ID" value="NZ_SWDB01000038.1"/>
</dbReference>
<proteinExistence type="predicted"/>
<dbReference type="SMART" id="SM00450">
    <property type="entry name" value="RHOD"/>
    <property type="match status" value="1"/>
</dbReference>
<dbReference type="Gene3D" id="3.40.250.10">
    <property type="entry name" value="Rhodanese-like domain"/>
    <property type="match status" value="1"/>
</dbReference>
<evidence type="ECO:0000259" key="1">
    <source>
        <dbReference type="PROSITE" id="PS50206"/>
    </source>
</evidence>
<dbReference type="AlphaFoldDB" id="A0A4V5NWG7"/>
<gene>
    <name evidence="2" type="ORF">E8M12_15060</name>
</gene>
<dbReference type="OrthoDB" id="9791096at2"/>
<evidence type="ECO:0000313" key="3">
    <source>
        <dbReference type="Proteomes" id="UP000307999"/>
    </source>
</evidence>
<dbReference type="CDD" id="cd00158">
    <property type="entry name" value="RHOD"/>
    <property type="match status" value="1"/>
</dbReference>
<organism evidence="2 3">
    <name type="scientific">Thalassotalea mangrovi</name>
    <dbReference type="NCBI Taxonomy" id="2572245"/>
    <lineage>
        <taxon>Bacteria</taxon>
        <taxon>Pseudomonadati</taxon>
        <taxon>Pseudomonadota</taxon>
        <taxon>Gammaproteobacteria</taxon>
        <taxon>Alteromonadales</taxon>
        <taxon>Colwelliaceae</taxon>
        <taxon>Thalassotalea</taxon>
    </lineage>
</organism>
<evidence type="ECO:0000313" key="2">
    <source>
        <dbReference type="EMBL" id="TKB43463.1"/>
    </source>
</evidence>
<comment type="caution">
    <text evidence="2">The sequence shown here is derived from an EMBL/GenBank/DDBJ whole genome shotgun (WGS) entry which is preliminary data.</text>
</comment>
<dbReference type="Proteomes" id="UP000307999">
    <property type="component" value="Unassembled WGS sequence"/>
</dbReference>
<feature type="domain" description="Rhodanese" evidence="1">
    <location>
        <begin position="29"/>
        <end position="106"/>
    </location>
</feature>
<dbReference type="PANTHER" id="PTHR43031">
    <property type="entry name" value="FAD-DEPENDENT OXIDOREDUCTASE"/>
    <property type="match status" value="1"/>
</dbReference>